<dbReference type="PRINTS" id="PR00410">
    <property type="entry name" value="PHEHYDRXLASE"/>
</dbReference>
<accession>A0ABS8N8S1</accession>
<protein>
    <submittedName>
        <fullName evidence="2">Anaerobic sulfite reductase subunit AsrB</fullName>
    </submittedName>
</protein>
<dbReference type="PRINTS" id="PR00371">
    <property type="entry name" value="FPNCR"/>
</dbReference>
<dbReference type="PANTHER" id="PTHR43513">
    <property type="entry name" value="DIHYDROOROTATE DEHYDROGENASE B (NAD(+)), ELECTRON TRANSFER SUBUNIT"/>
    <property type="match status" value="1"/>
</dbReference>
<dbReference type="InterPro" id="IPR012165">
    <property type="entry name" value="Cyt_c3_hydrogenase_gsu"/>
</dbReference>
<dbReference type="SUPFAM" id="SSF63380">
    <property type="entry name" value="Riboflavin synthase domain-like"/>
    <property type="match status" value="1"/>
</dbReference>
<dbReference type="Gene3D" id="2.40.30.10">
    <property type="entry name" value="Translation factors"/>
    <property type="match status" value="1"/>
</dbReference>
<dbReference type="InterPro" id="IPR019480">
    <property type="entry name" value="Dihydroorotate_DH_Fe-S-bd"/>
</dbReference>
<dbReference type="InterPro" id="IPR017938">
    <property type="entry name" value="Riboflavin_synthase-like_b-brl"/>
</dbReference>
<dbReference type="PANTHER" id="PTHR43513:SF1">
    <property type="entry name" value="ANAEROBIC SULFITE REDUCTASE SUBUNIT B"/>
    <property type="match status" value="1"/>
</dbReference>
<dbReference type="PIRSF" id="PIRSF006816">
    <property type="entry name" value="Cyc3_hyd_g"/>
    <property type="match status" value="1"/>
</dbReference>
<name>A0ABS8N8S1_9CLOT</name>
<keyword evidence="3" id="KW-1185">Reference proteome</keyword>
<proteinExistence type="predicted"/>
<organism evidence="2 3">
    <name type="scientific">Clostridium aromativorans</name>
    <dbReference type="NCBI Taxonomy" id="2836848"/>
    <lineage>
        <taxon>Bacteria</taxon>
        <taxon>Bacillati</taxon>
        <taxon>Bacillota</taxon>
        <taxon>Clostridia</taxon>
        <taxon>Eubacteriales</taxon>
        <taxon>Clostridiaceae</taxon>
        <taxon>Clostridium</taxon>
    </lineage>
</organism>
<dbReference type="Gene3D" id="3.40.50.80">
    <property type="entry name" value="Nucleotide-binding domain of ferredoxin-NADP reductase (FNR) module"/>
    <property type="match status" value="1"/>
</dbReference>
<evidence type="ECO:0000313" key="2">
    <source>
        <dbReference type="EMBL" id="MCC9295113.1"/>
    </source>
</evidence>
<dbReference type="InterPro" id="IPR039261">
    <property type="entry name" value="FNR_nucleotide-bd"/>
</dbReference>
<dbReference type="InterPro" id="IPR001433">
    <property type="entry name" value="OxRdtase_FAD/NAD-bd"/>
</dbReference>
<dbReference type="SUPFAM" id="SSF52343">
    <property type="entry name" value="Ferredoxin reductase-like, C-terminal NADP-linked domain"/>
    <property type="match status" value="1"/>
</dbReference>
<dbReference type="InterPro" id="IPR017927">
    <property type="entry name" value="FAD-bd_FR_type"/>
</dbReference>
<dbReference type="InterPro" id="IPR050353">
    <property type="entry name" value="PyrK_electron_transfer"/>
</dbReference>
<dbReference type="RefSeq" id="WP_229981457.1">
    <property type="nucleotide sequence ID" value="NZ_JAJJPB010000010.1"/>
</dbReference>
<reference evidence="2" key="1">
    <citation type="submission" date="2021-11" db="EMBL/GenBank/DDBJ databases">
        <authorList>
            <person name="Qingchun L."/>
            <person name="Dong Z."/>
            <person name="Zongwei Q."/>
            <person name="Jia Z."/>
            <person name="Duotao L."/>
        </authorList>
    </citation>
    <scope>NUCLEOTIDE SEQUENCE</scope>
    <source>
        <strain evidence="2">WLY-B-L2</strain>
    </source>
</reference>
<dbReference type="InterPro" id="IPR014260">
    <property type="entry name" value="Sulphite_reductase_B"/>
</dbReference>
<sequence length="266" mass="30471">MFNNPVRPEPHKILRIIPETQLEWTFRIENNIPVKHGQFMQLSIPKVGEAPISLSGFGEGYADFTIRKVGKVTDNLFSMKEGDQIFLRGCYGNGWPFEKLKDKNVVIIAGGTGVSPVKSLIDELFDRSDYAKEIYLILGFKNSNSVLFKDELEKWKEARHFHVVYTLDSETYEDWQVGMVTNFIKNIPFESFEGNYECLVVGPPVMMKFVGKELIANSVPEDKVWMSFERKMSCAIGKCGHCRIDETYVCLDGPVFNYKRAKKLVD</sequence>
<dbReference type="PROSITE" id="PS51384">
    <property type="entry name" value="FAD_FR"/>
    <property type="match status" value="1"/>
</dbReference>
<dbReference type="Proteomes" id="UP001165422">
    <property type="component" value="Unassembled WGS sequence"/>
</dbReference>
<comment type="caution">
    <text evidence="2">The sequence shown here is derived from an EMBL/GenBank/DDBJ whole genome shotgun (WGS) entry which is preliminary data.</text>
</comment>
<evidence type="ECO:0000313" key="3">
    <source>
        <dbReference type="Proteomes" id="UP001165422"/>
    </source>
</evidence>
<dbReference type="InterPro" id="IPR001709">
    <property type="entry name" value="Flavoprot_Pyr_Nucl_cyt_Rdtase"/>
</dbReference>
<dbReference type="CDD" id="cd06221">
    <property type="entry name" value="sulfite_reductase_like"/>
    <property type="match status" value="1"/>
</dbReference>
<dbReference type="Pfam" id="PF00175">
    <property type="entry name" value="NAD_binding_1"/>
    <property type="match status" value="1"/>
</dbReference>
<dbReference type="Pfam" id="PF10418">
    <property type="entry name" value="DHODB_Fe-S_bind"/>
    <property type="match status" value="1"/>
</dbReference>
<evidence type="ECO:0000259" key="1">
    <source>
        <dbReference type="PROSITE" id="PS51384"/>
    </source>
</evidence>
<dbReference type="NCBIfam" id="TIGR02911">
    <property type="entry name" value="sulfite_red_B"/>
    <property type="match status" value="1"/>
</dbReference>
<dbReference type="EMBL" id="JAJJPB010000010">
    <property type="protein sequence ID" value="MCC9295113.1"/>
    <property type="molecule type" value="Genomic_DNA"/>
</dbReference>
<feature type="domain" description="FAD-binding FR-type" evidence="1">
    <location>
        <begin position="6"/>
        <end position="97"/>
    </location>
</feature>
<gene>
    <name evidence="2" type="primary">asrB</name>
    <name evidence="2" type="ORF">LN736_09625</name>
</gene>